<name>A0A2N0ZIU1_9BACI</name>
<dbReference type="EMBL" id="PISD01000016">
    <property type="protein sequence ID" value="PKG29411.1"/>
    <property type="molecule type" value="Genomic_DNA"/>
</dbReference>
<dbReference type="InterPro" id="IPR046373">
    <property type="entry name" value="Acyl-CoA_Oxase/DH_mid-dom_sf"/>
</dbReference>
<proteinExistence type="inferred from homology"/>
<dbReference type="AlphaFoldDB" id="A0A2N0ZIU1"/>
<dbReference type="SUPFAM" id="SSF56645">
    <property type="entry name" value="Acyl-CoA dehydrogenase NM domain-like"/>
    <property type="match status" value="1"/>
</dbReference>
<keyword evidence="4" id="KW-0274">FAD</keyword>
<dbReference type="Pfam" id="PF00441">
    <property type="entry name" value="Acyl-CoA_dh_1"/>
    <property type="match status" value="1"/>
</dbReference>
<dbReference type="Gene3D" id="1.10.540.10">
    <property type="entry name" value="Acyl-CoA dehydrogenase/oxidase, N-terminal domain"/>
    <property type="match status" value="1"/>
</dbReference>
<dbReference type="Pfam" id="PF02771">
    <property type="entry name" value="Acyl-CoA_dh_N"/>
    <property type="match status" value="1"/>
</dbReference>
<gene>
    <name evidence="8" type="ORF">CWS20_09070</name>
</gene>
<evidence type="ECO:0000259" key="7">
    <source>
        <dbReference type="Pfam" id="PF02771"/>
    </source>
</evidence>
<keyword evidence="5" id="KW-0560">Oxidoreductase</keyword>
<dbReference type="Proteomes" id="UP000233343">
    <property type="component" value="Unassembled WGS sequence"/>
</dbReference>
<dbReference type="PANTHER" id="PTHR43884">
    <property type="entry name" value="ACYL-COA DEHYDROGENASE"/>
    <property type="match status" value="1"/>
</dbReference>
<dbReference type="InterPro" id="IPR036250">
    <property type="entry name" value="AcylCo_DH-like_C"/>
</dbReference>
<evidence type="ECO:0000256" key="4">
    <source>
        <dbReference type="ARBA" id="ARBA00022827"/>
    </source>
</evidence>
<comment type="similarity">
    <text evidence="2">Belongs to the acyl-CoA dehydrogenase family.</text>
</comment>
<dbReference type="InterPro" id="IPR009075">
    <property type="entry name" value="AcylCo_DH/oxidase_C"/>
</dbReference>
<protein>
    <recommendedName>
        <fullName evidence="10">Acyl-CoA dehydrogenase</fullName>
    </recommendedName>
</protein>
<evidence type="ECO:0000256" key="3">
    <source>
        <dbReference type="ARBA" id="ARBA00022630"/>
    </source>
</evidence>
<sequence length="425" mass="48499">MDGEVSSIASGNDLCWNNSSTKKYHCKIPRLTKFKRGQIEMEYRYTEQQLMLKKALNTLLKKEMAFETFVEIAEKENGFSKKKWMKLAENGWLGILAHGEFQTLEEVDTLDLMYLAESIGASLFPGPFSLTSGFVVPLMSQLPLTDNQKSVLEAIIGGEAVAAAVLPKLVKRDETYFQYPAVELKKVKQHYEISGSYEHLQFLQNADYIILPIEDNDQTFVALISTKQDNVIISAEESVDLSKPQGTLVLKNAVVTEEELITSEKLKDLISESLRSYFIAINGEIIGGADEVLNRTVHFVSERKQFGVPVGSFQAVKHMIADIKVEIEKARSYSIYIHSIAEDEEKVTLNLLCSRYFNTDMYKKICESSIQLHGGMGFTWEESIHFWYKAAMYQLYHLTHPALMEDYIHQNLLNTVKNKEFHYHN</sequence>
<keyword evidence="3" id="KW-0285">Flavoprotein</keyword>
<keyword evidence="9" id="KW-1185">Reference proteome</keyword>
<evidence type="ECO:0000313" key="9">
    <source>
        <dbReference type="Proteomes" id="UP000233343"/>
    </source>
</evidence>
<dbReference type="InterPro" id="IPR013786">
    <property type="entry name" value="AcylCoA_DH/ox_N"/>
</dbReference>
<accession>A0A2N0ZIU1</accession>
<evidence type="ECO:0000259" key="6">
    <source>
        <dbReference type="Pfam" id="PF00441"/>
    </source>
</evidence>
<comment type="cofactor">
    <cofactor evidence="1">
        <name>FAD</name>
        <dbReference type="ChEBI" id="CHEBI:57692"/>
    </cofactor>
</comment>
<dbReference type="Gene3D" id="2.40.110.10">
    <property type="entry name" value="Butyryl-CoA Dehydrogenase, subunit A, domain 2"/>
    <property type="match status" value="1"/>
</dbReference>
<dbReference type="SUPFAM" id="SSF47203">
    <property type="entry name" value="Acyl-CoA dehydrogenase C-terminal domain-like"/>
    <property type="match status" value="1"/>
</dbReference>
<comment type="caution">
    <text evidence="8">The sequence shown here is derived from an EMBL/GenBank/DDBJ whole genome shotgun (WGS) entry which is preliminary data.</text>
</comment>
<evidence type="ECO:0000256" key="5">
    <source>
        <dbReference type="ARBA" id="ARBA00023002"/>
    </source>
</evidence>
<evidence type="ECO:0000313" key="8">
    <source>
        <dbReference type="EMBL" id="PKG29411.1"/>
    </source>
</evidence>
<dbReference type="GO" id="GO:0003995">
    <property type="term" value="F:acyl-CoA dehydrogenase activity"/>
    <property type="evidence" value="ECO:0007669"/>
    <property type="project" value="TreeGrafter"/>
</dbReference>
<evidence type="ECO:0008006" key="10">
    <source>
        <dbReference type="Google" id="ProtNLM"/>
    </source>
</evidence>
<reference evidence="8 9" key="1">
    <citation type="journal article" date="2010" name="Int. J. Syst. Evol. Microbiol.">
        <title>Bacillus horneckiae sp. nov., isolated from a spacecraft-assembly clean room.</title>
        <authorList>
            <person name="Vaishampayan P."/>
            <person name="Probst A."/>
            <person name="Krishnamurthi S."/>
            <person name="Ghosh S."/>
            <person name="Osman S."/>
            <person name="McDowall A."/>
            <person name="Ruckmani A."/>
            <person name="Mayilraj S."/>
            <person name="Venkateswaran K."/>
        </authorList>
    </citation>
    <scope>NUCLEOTIDE SEQUENCE [LARGE SCALE GENOMIC DNA]</scope>
    <source>
        <strain evidence="9">1PO1SC</strain>
    </source>
</reference>
<dbReference type="GO" id="GO:0050660">
    <property type="term" value="F:flavin adenine dinucleotide binding"/>
    <property type="evidence" value="ECO:0007669"/>
    <property type="project" value="InterPro"/>
</dbReference>
<dbReference type="Gene3D" id="1.20.140.10">
    <property type="entry name" value="Butyryl-CoA Dehydrogenase, subunit A, domain 3"/>
    <property type="match status" value="1"/>
</dbReference>
<dbReference type="InterPro" id="IPR037069">
    <property type="entry name" value="AcylCoA_DH/ox_N_sf"/>
</dbReference>
<evidence type="ECO:0000256" key="2">
    <source>
        <dbReference type="ARBA" id="ARBA00009347"/>
    </source>
</evidence>
<dbReference type="PANTHER" id="PTHR43884:SF20">
    <property type="entry name" value="ACYL-COA DEHYDROGENASE FADE28"/>
    <property type="match status" value="1"/>
</dbReference>
<organism evidence="8 9">
    <name type="scientific">Cytobacillus horneckiae</name>
    <dbReference type="NCBI Taxonomy" id="549687"/>
    <lineage>
        <taxon>Bacteria</taxon>
        <taxon>Bacillati</taxon>
        <taxon>Bacillota</taxon>
        <taxon>Bacilli</taxon>
        <taxon>Bacillales</taxon>
        <taxon>Bacillaceae</taxon>
        <taxon>Cytobacillus</taxon>
    </lineage>
</organism>
<feature type="domain" description="Acyl-CoA dehydrogenase/oxidase N-terminal" evidence="7">
    <location>
        <begin position="46"/>
        <end position="158"/>
    </location>
</feature>
<feature type="domain" description="Acyl-CoA dehydrogenase/oxidase C-terminal" evidence="6">
    <location>
        <begin position="280"/>
        <end position="392"/>
    </location>
</feature>
<evidence type="ECO:0000256" key="1">
    <source>
        <dbReference type="ARBA" id="ARBA00001974"/>
    </source>
</evidence>
<dbReference type="InterPro" id="IPR009100">
    <property type="entry name" value="AcylCoA_DH/oxidase_NM_dom_sf"/>
</dbReference>